<dbReference type="EMBL" id="CP021081">
    <property type="protein sequence ID" value="ASN80413.1"/>
    <property type="molecule type" value="Genomic_DNA"/>
</dbReference>
<dbReference type="KEGG" id="dfc:DFI_04785"/>
<gene>
    <name evidence="2" type="ORF">DFI_04785</name>
</gene>
<dbReference type="AlphaFoldDB" id="A0A221SUW6"/>
<organism evidence="2 3">
    <name type="scientific">Deinococcus ficus</name>
    <dbReference type="NCBI Taxonomy" id="317577"/>
    <lineage>
        <taxon>Bacteria</taxon>
        <taxon>Thermotogati</taxon>
        <taxon>Deinococcota</taxon>
        <taxon>Deinococci</taxon>
        <taxon>Deinococcales</taxon>
        <taxon>Deinococcaceae</taxon>
        <taxon>Deinococcus</taxon>
    </lineage>
</organism>
<evidence type="ECO:0000256" key="1">
    <source>
        <dbReference type="SAM" id="MobiDB-lite"/>
    </source>
</evidence>
<feature type="region of interest" description="Disordered" evidence="1">
    <location>
        <begin position="1"/>
        <end position="114"/>
    </location>
</feature>
<dbReference type="STRING" id="317577.GCA_000419625_00179"/>
<keyword evidence="3" id="KW-1185">Reference proteome</keyword>
<feature type="compositionally biased region" description="Basic and acidic residues" evidence="1">
    <location>
        <begin position="103"/>
        <end position="114"/>
    </location>
</feature>
<reference evidence="2 3" key="1">
    <citation type="submission" date="2017-05" db="EMBL/GenBank/DDBJ databases">
        <title>The complete genome sequence of Deinococcus ficus isolated from the rhizosphere of the Ficus religiosa L. in Taiwan.</title>
        <authorList>
            <person name="Wu K.-M."/>
            <person name="Liao T.-L."/>
            <person name="Liu Y.-M."/>
            <person name="Young C.-C."/>
            <person name="Tsai S.-F."/>
        </authorList>
    </citation>
    <scope>NUCLEOTIDE SEQUENCE [LARGE SCALE GENOMIC DNA]</scope>
    <source>
        <strain evidence="2 3">CC-FR2-10</strain>
    </source>
</reference>
<sequence>MGEGRPGRAGSEAHANVPQDTILDQGQWNKGTPKHAGDAVTQGIYPDASDENAHAGDHTSGAQRRAGTEKAFSGPNAGHGPNPATYGSMKDGGRPASGATSDAQKKVDGEEAFE</sequence>
<dbReference type="RefSeq" id="WP_051307478.1">
    <property type="nucleotide sequence ID" value="NZ_CP021081.1"/>
</dbReference>
<feature type="compositionally biased region" description="Polar residues" evidence="1">
    <location>
        <begin position="18"/>
        <end position="30"/>
    </location>
</feature>
<proteinExistence type="predicted"/>
<evidence type="ECO:0000313" key="2">
    <source>
        <dbReference type="EMBL" id="ASN80413.1"/>
    </source>
</evidence>
<dbReference type="Proteomes" id="UP000259030">
    <property type="component" value="Chromosome"/>
</dbReference>
<protein>
    <submittedName>
        <fullName evidence="2">Uncharacterized protein</fullName>
    </submittedName>
</protein>
<name>A0A221SUW6_9DEIO</name>
<accession>A0A221SUW6</accession>
<evidence type="ECO:0000313" key="3">
    <source>
        <dbReference type="Proteomes" id="UP000259030"/>
    </source>
</evidence>